<dbReference type="GO" id="GO:0005524">
    <property type="term" value="F:ATP binding"/>
    <property type="evidence" value="ECO:0007669"/>
    <property type="project" value="InterPro"/>
</dbReference>
<evidence type="ECO:0000259" key="2">
    <source>
        <dbReference type="PROSITE" id="PS50011"/>
    </source>
</evidence>
<protein>
    <recommendedName>
        <fullName evidence="2">Protein kinase domain-containing protein</fullName>
    </recommendedName>
</protein>
<comment type="caution">
    <text evidence="3">The sequence shown here is derived from an EMBL/GenBank/DDBJ whole genome shotgun (WGS) entry which is preliminary data.</text>
</comment>
<dbReference type="EMBL" id="CAJJDN010000056">
    <property type="protein sequence ID" value="CAD8090880.1"/>
    <property type="molecule type" value="Genomic_DNA"/>
</dbReference>
<keyword evidence="1" id="KW-0472">Membrane</keyword>
<dbReference type="InterPro" id="IPR000719">
    <property type="entry name" value="Prot_kinase_dom"/>
</dbReference>
<evidence type="ECO:0000313" key="3">
    <source>
        <dbReference type="EMBL" id="CAD8090880.1"/>
    </source>
</evidence>
<dbReference type="PROSITE" id="PS50011">
    <property type="entry name" value="PROTEIN_KINASE_DOM"/>
    <property type="match status" value="1"/>
</dbReference>
<dbReference type="GO" id="GO:0004672">
    <property type="term" value="F:protein kinase activity"/>
    <property type="evidence" value="ECO:0007669"/>
    <property type="project" value="InterPro"/>
</dbReference>
<gene>
    <name evidence="3" type="ORF">PSON_ATCC_30995.1.T0560260</name>
</gene>
<feature type="transmembrane region" description="Helical" evidence="1">
    <location>
        <begin position="360"/>
        <end position="387"/>
    </location>
</feature>
<keyword evidence="4" id="KW-1185">Reference proteome</keyword>
<dbReference type="Proteomes" id="UP000692954">
    <property type="component" value="Unassembled WGS sequence"/>
</dbReference>
<accession>A0A8S1NE50</accession>
<reference evidence="3" key="1">
    <citation type="submission" date="2021-01" db="EMBL/GenBank/DDBJ databases">
        <authorList>
            <consortium name="Genoscope - CEA"/>
            <person name="William W."/>
        </authorList>
    </citation>
    <scope>NUCLEOTIDE SEQUENCE</scope>
</reference>
<sequence length="432" mass="52222">MKVHGGGFFGLLYLQYKIQQKLFYRKYPEQAIHHLNLFNSLSAFMFMNALEIKIQQLLWIIVNVEMNQINHRRRFIRYYLIQMTRRKEQREGALKKVEQQFSNYLFDEFIYMIHRDLKSSYILIKNDGQLKIADFEKQKLQHKKMAQTISEISQGQDYTQPSENSTQITLKRAFDGEQFEYVLNNRQQRKQKQEILIQDQMDLTLSDTRKYTSEQVNLIQSFLNVDPSKRPICKRTYKIFLNSQIMLQSFEKKNCQKQYFKKLVQSILNIQQETHKFSSMYDHKFVIQRLQKNKQKTLNYSVKLDTSRDIDLPETYEIQQLFLNYLKHNLLVSHNFNQNLNNFQRDYKLLLQYTVVRKYLPFYCCFFTIFIISLEFKFICITIGLFFKILPLIYLTHQVRNNKSLLDLNPQSLKKYFKIYKLSLSSYCLILI</sequence>
<keyword evidence="1" id="KW-0812">Transmembrane</keyword>
<name>A0A8S1NE50_9CILI</name>
<keyword evidence="1" id="KW-1133">Transmembrane helix</keyword>
<feature type="domain" description="Protein kinase" evidence="2">
    <location>
        <begin position="1"/>
        <end position="247"/>
    </location>
</feature>
<dbReference type="AlphaFoldDB" id="A0A8S1NE50"/>
<evidence type="ECO:0000313" key="4">
    <source>
        <dbReference type="Proteomes" id="UP000692954"/>
    </source>
</evidence>
<proteinExistence type="predicted"/>
<dbReference type="OrthoDB" id="248923at2759"/>
<evidence type="ECO:0000256" key="1">
    <source>
        <dbReference type="SAM" id="Phobius"/>
    </source>
</evidence>
<organism evidence="3 4">
    <name type="scientific">Paramecium sonneborni</name>
    <dbReference type="NCBI Taxonomy" id="65129"/>
    <lineage>
        <taxon>Eukaryota</taxon>
        <taxon>Sar</taxon>
        <taxon>Alveolata</taxon>
        <taxon>Ciliophora</taxon>
        <taxon>Intramacronucleata</taxon>
        <taxon>Oligohymenophorea</taxon>
        <taxon>Peniculida</taxon>
        <taxon>Parameciidae</taxon>
        <taxon>Paramecium</taxon>
    </lineage>
</organism>